<organism evidence="6">
    <name type="scientific">Onchocerca flexuosa</name>
    <dbReference type="NCBI Taxonomy" id="387005"/>
    <lineage>
        <taxon>Eukaryota</taxon>
        <taxon>Metazoa</taxon>
        <taxon>Ecdysozoa</taxon>
        <taxon>Nematoda</taxon>
        <taxon>Chromadorea</taxon>
        <taxon>Rhabditida</taxon>
        <taxon>Spirurina</taxon>
        <taxon>Spiruromorpha</taxon>
        <taxon>Filarioidea</taxon>
        <taxon>Onchocercidae</taxon>
        <taxon>Onchocerca</taxon>
    </lineage>
</organism>
<evidence type="ECO:0000259" key="3">
    <source>
        <dbReference type="PROSITE" id="PS50026"/>
    </source>
</evidence>
<keyword evidence="5" id="KW-1185">Reference proteome</keyword>
<proteinExistence type="predicted"/>
<dbReference type="Proteomes" id="UP000267606">
    <property type="component" value="Unassembled WGS sequence"/>
</dbReference>
<dbReference type="PROSITE" id="PS50026">
    <property type="entry name" value="EGF_3"/>
    <property type="match status" value="1"/>
</dbReference>
<feature type="transmembrane region" description="Helical" evidence="2">
    <location>
        <begin position="101"/>
        <end position="125"/>
    </location>
</feature>
<keyword evidence="1" id="KW-0245">EGF-like domain</keyword>
<evidence type="ECO:0000256" key="1">
    <source>
        <dbReference type="PROSITE-ProRule" id="PRU00076"/>
    </source>
</evidence>
<dbReference type="GO" id="GO:0005154">
    <property type="term" value="F:epidermal growth factor receptor binding"/>
    <property type="evidence" value="ECO:0007669"/>
    <property type="project" value="InterPro"/>
</dbReference>
<reference evidence="4 5" key="2">
    <citation type="submission" date="2018-11" db="EMBL/GenBank/DDBJ databases">
        <authorList>
            <consortium name="Pathogen Informatics"/>
        </authorList>
    </citation>
    <scope>NUCLEOTIDE SEQUENCE [LARGE SCALE GENOMIC DNA]</scope>
</reference>
<dbReference type="PANTHER" id="PTHR12332">
    <property type="entry name" value="KEREN-RELATED"/>
    <property type="match status" value="1"/>
</dbReference>
<dbReference type="WBParaSite" id="OFLC_0001275001-mRNA-1">
    <property type="protein sequence ID" value="OFLC_0001275001-mRNA-1"/>
    <property type="gene ID" value="OFLC_0001275001"/>
</dbReference>
<reference evidence="6" key="1">
    <citation type="submission" date="2016-06" db="UniProtKB">
        <authorList>
            <consortium name="WormBaseParasite"/>
        </authorList>
    </citation>
    <scope>IDENTIFICATION</scope>
</reference>
<dbReference type="InterPro" id="IPR000742">
    <property type="entry name" value="EGF"/>
</dbReference>
<keyword evidence="2" id="KW-0472">Membrane</keyword>
<name>A0A183HZ37_9BILA</name>
<gene>
    <name evidence="4" type="ORF">OFLC_LOCUS12754</name>
</gene>
<evidence type="ECO:0000313" key="4">
    <source>
        <dbReference type="EMBL" id="VDP12077.1"/>
    </source>
</evidence>
<comment type="caution">
    <text evidence="1">Lacks conserved residue(s) required for the propagation of feature annotation.</text>
</comment>
<keyword evidence="1" id="KW-1015">Disulfide bond</keyword>
<dbReference type="InterPro" id="IPR043403">
    <property type="entry name" value="Gurken/Spitz"/>
</dbReference>
<sequence>MDGTEIFRKTEFNIILTNGCSTRSRYDQKRLSASYRLDKLSNCSEVYRGYCRNDGVCKMTADVAQRAVPICSCQKGFRGRQCELINDPNIYFSRQQGQMQMAAISSAMIAILFVILFLSFVFYFYRRYMRYGIQGSNSLSTFDTLELSSPINKQKQDSRGIVNNFEKNEIMDLQAEPSIHIQLAEKLNHPSNAFEMFTLTGSSNMEYAQHRNLFNMATKNRNMPRRGKNSIIILPDI</sequence>
<dbReference type="AlphaFoldDB" id="A0A183HZ37"/>
<dbReference type="PANTHER" id="PTHR12332:SF1">
    <property type="entry name" value="KEREN-RELATED"/>
    <property type="match status" value="1"/>
</dbReference>
<feature type="domain" description="EGF-like" evidence="3">
    <location>
        <begin position="39"/>
        <end position="83"/>
    </location>
</feature>
<dbReference type="SUPFAM" id="SSF57196">
    <property type="entry name" value="EGF/Laminin"/>
    <property type="match status" value="1"/>
</dbReference>
<evidence type="ECO:0000313" key="5">
    <source>
        <dbReference type="Proteomes" id="UP000267606"/>
    </source>
</evidence>
<evidence type="ECO:0000313" key="6">
    <source>
        <dbReference type="WBParaSite" id="OFLC_0001275001-mRNA-1"/>
    </source>
</evidence>
<dbReference type="STRING" id="387005.A0A183HZ37"/>
<dbReference type="PROSITE" id="PS00022">
    <property type="entry name" value="EGF_1"/>
    <property type="match status" value="1"/>
</dbReference>
<feature type="disulfide bond" evidence="1">
    <location>
        <begin position="73"/>
        <end position="82"/>
    </location>
</feature>
<protein>
    <submittedName>
        <fullName evidence="6">EGF-like domain-containing protein</fullName>
    </submittedName>
</protein>
<keyword evidence="2" id="KW-0812">Transmembrane</keyword>
<dbReference type="EMBL" id="UZAJ01039923">
    <property type="protein sequence ID" value="VDP12077.1"/>
    <property type="molecule type" value="Genomic_DNA"/>
</dbReference>
<evidence type="ECO:0000256" key="2">
    <source>
        <dbReference type="SAM" id="Phobius"/>
    </source>
</evidence>
<dbReference type="Gene3D" id="2.10.25.10">
    <property type="entry name" value="Laminin"/>
    <property type="match status" value="1"/>
</dbReference>
<dbReference type="GO" id="GO:0048018">
    <property type="term" value="F:receptor ligand activity"/>
    <property type="evidence" value="ECO:0007669"/>
    <property type="project" value="InterPro"/>
</dbReference>
<dbReference type="GO" id="GO:0007173">
    <property type="term" value="P:epidermal growth factor receptor signaling pathway"/>
    <property type="evidence" value="ECO:0007669"/>
    <property type="project" value="InterPro"/>
</dbReference>
<keyword evidence="2" id="KW-1133">Transmembrane helix</keyword>
<dbReference type="PROSITE" id="PS01186">
    <property type="entry name" value="EGF_2"/>
    <property type="match status" value="1"/>
</dbReference>
<accession>A0A183HZ37</accession>